<dbReference type="RefSeq" id="WP_151693051.1">
    <property type="nucleotide sequence ID" value="NZ_BMGX01000001.1"/>
</dbReference>
<dbReference type="OrthoDB" id="1179861at2"/>
<name>A0A6L3ZCM6_9FLAO</name>
<dbReference type="EMBL" id="WBVQ01000002">
    <property type="protein sequence ID" value="KAB2815621.1"/>
    <property type="molecule type" value="Genomic_DNA"/>
</dbReference>
<protein>
    <submittedName>
        <fullName evidence="1">Uncharacterized protein</fullName>
    </submittedName>
</protein>
<reference evidence="1 2" key="1">
    <citation type="submission" date="2019-10" db="EMBL/GenBank/DDBJ databases">
        <title>Genome sequence of Phaeocystidibacter marisrubri JCM30614 (type strain).</title>
        <authorList>
            <person name="Bowman J.P."/>
        </authorList>
    </citation>
    <scope>NUCLEOTIDE SEQUENCE [LARGE SCALE GENOMIC DNA]</scope>
    <source>
        <strain evidence="1 2">JCM 30614</strain>
    </source>
</reference>
<dbReference type="AlphaFoldDB" id="A0A6L3ZCM6"/>
<keyword evidence="2" id="KW-1185">Reference proteome</keyword>
<organism evidence="1 2">
    <name type="scientific">Phaeocystidibacter marisrubri</name>
    <dbReference type="NCBI Taxonomy" id="1577780"/>
    <lineage>
        <taxon>Bacteria</taxon>
        <taxon>Pseudomonadati</taxon>
        <taxon>Bacteroidota</taxon>
        <taxon>Flavobacteriia</taxon>
        <taxon>Flavobacteriales</taxon>
        <taxon>Phaeocystidibacteraceae</taxon>
        <taxon>Phaeocystidibacter</taxon>
    </lineage>
</organism>
<evidence type="ECO:0000313" key="1">
    <source>
        <dbReference type="EMBL" id="KAB2815621.1"/>
    </source>
</evidence>
<proteinExistence type="predicted"/>
<gene>
    <name evidence="1" type="ORF">F8C82_07920</name>
</gene>
<dbReference type="Proteomes" id="UP000484164">
    <property type="component" value="Unassembled WGS sequence"/>
</dbReference>
<accession>A0A6L3ZCM6</accession>
<comment type="caution">
    <text evidence="1">The sequence shown here is derived from an EMBL/GenBank/DDBJ whole genome shotgun (WGS) entry which is preliminary data.</text>
</comment>
<sequence>MKTQLKFIVAVLFTSCAQESNQTASPRQESSLAIQAETIVQPSVGDTLGEFIHTKYIHSEGSNYQLVIENSFPKGGFSYTDTHGNALAYVVFWTRITNKGSSPIDLHLDFPASAFELHSSPGINFKIYMPLDTMDARRAPLENYGLNNIESLLDDNLDKGSSRTYAIAPKQSHAFYAVVLTSGRINGTVRAGLKLDGRKAFYSVNGVEVPCGSF</sequence>
<evidence type="ECO:0000313" key="2">
    <source>
        <dbReference type="Proteomes" id="UP000484164"/>
    </source>
</evidence>